<dbReference type="GO" id="GO:0006364">
    <property type="term" value="P:rRNA processing"/>
    <property type="evidence" value="ECO:0007669"/>
    <property type="project" value="UniProtKB-KW"/>
</dbReference>
<proteinExistence type="inferred from homology"/>
<evidence type="ECO:0000256" key="3">
    <source>
        <dbReference type="ARBA" id="ARBA00022552"/>
    </source>
</evidence>
<sequence>MANFAKEQLMKYGWTEGQGLGKNGNGIKEPIKLTSNQNKTGIGYDEDEPWWEKLFDNTTKNVKVECKLHEDDGVNLVESALSKNKLEDKAVVWKLYEWQNFVPQSITAKVYPPLHHQKVSEIRYTAKTIYKPSEHNFIHGKLKRIEEQNNLILRKPVLSANITEKNDMAYRKVSKELDVEENEHEADCIIENASPAEEKECFDVGYKLSKKQRKRVNKLVTQLSTCNLEGNQEKHNFFNNRKLYKRMKKGKGKRLEPSILRHYLKGNKTDLRPFVSSLDDIPDRLENDKKEVQIYFKTTSRNFMSNVDQCDVNVLQLQRTSESNEDGIERKLILCPELKSHIQKSKLADRSKDLVIIDIESEEQKVDADYNFKVPICTSKQFTSKLKNNEKFWQQDTALLVVKNNDREVDLKEEFRACRLNYTIEKKKAKRYRSKCLKKITENLRNKHLTLDLNSVIKNLSAFGLTEEVNAKAIKNKPTQTHLTPV</sequence>
<name>A0AAW2F115_9HYME</name>
<dbReference type="GO" id="GO:0005730">
    <property type="term" value="C:nucleolus"/>
    <property type="evidence" value="ECO:0007669"/>
    <property type="project" value="UniProtKB-SubCell"/>
</dbReference>
<keyword evidence="3" id="KW-0698">rRNA processing</keyword>
<evidence type="ECO:0000313" key="9">
    <source>
        <dbReference type="Proteomes" id="UP001430953"/>
    </source>
</evidence>
<dbReference type="Pfam" id="PF01585">
    <property type="entry name" value="G-patch"/>
    <property type="match status" value="1"/>
</dbReference>
<gene>
    <name evidence="8" type="ORF">PUN28_015211</name>
</gene>
<organism evidence="8 9">
    <name type="scientific">Cardiocondyla obscurior</name>
    <dbReference type="NCBI Taxonomy" id="286306"/>
    <lineage>
        <taxon>Eukaryota</taxon>
        <taxon>Metazoa</taxon>
        <taxon>Ecdysozoa</taxon>
        <taxon>Arthropoda</taxon>
        <taxon>Hexapoda</taxon>
        <taxon>Insecta</taxon>
        <taxon>Pterygota</taxon>
        <taxon>Neoptera</taxon>
        <taxon>Endopterygota</taxon>
        <taxon>Hymenoptera</taxon>
        <taxon>Apocrita</taxon>
        <taxon>Aculeata</taxon>
        <taxon>Formicoidea</taxon>
        <taxon>Formicidae</taxon>
        <taxon>Myrmicinae</taxon>
        <taxon>Cardiocondyla</taxon>
    </lineage>
</organism>
<evidence type="ECO:0000256" key="2">
    <source>
        <dbReference type="ARBA" id="ARBA00022517"/>
    </source>
</evidence>
<comment type="similarity">
    <text evidence="5">Belongs to the PINX1 family.</text>
</comment>
<evidence type="ECO:0000256" key="1">
    <source>
        <dbReference type="ARBA" id="ARBA00004604"/>
    </source>
</evidence>
<evidence type="ECO:0000313" key="8">
    <source>
        <dbReference type="EMBL" id="KAL0108514.1"/>
    </source>
</evidence>
<dbReference type="InterPro" id="IPR050656">
    <property type="entry name" value="PINX1"/>
</dbReference>
<dbReference type="PROSITE" id="PS50174">
    <property type="entry name" value="G_PATCH"/>
    <property type="match status" value="1"/>
</dbReference>
<keyword evidence="9" id="KW-1185">Reference proteome</keyword>
<comment type="caution">
    <text evidence="8">The sequence shown here is derived from an EMBL/GenBank/DDBJ whole genome shotgun (WGS) entry which is preliminary data.</text>
</comment>
<comment type="subcellular location">
    <subcellularLocation>
        <location evidence="1">Nucleus</location>
        <location evidence="1">Nucleolus</location>
    </subcellularLocation>
</comment>
<dbReference type="GO" id="GO:0003676">
    <property type="term" value="F:nucleic acid binding"/>
    <property type="evidence" value="ECO:0007669"/>
    <property type="project" value="InterPro"/>
</dbReference>
<dbReference type="InterPro" id="IPR000467">
    <property type="entry name" value="G_patch_dom"/>
</dbReference>
<dbReference type="AlphaFoldDB" id="A0AAW2F115"/>
<accession>A0AAW2F115</accession>
<evidence type="ECO:0000259" key="7">
    <source>
        <dbReference type="PROSITE" id="PS50174"/>
    </source>
</evidence>
<protein>
    <recommendedName>
        <fullName evidence="6">PinX1-related protein 1</fullName>
    </recommendedName>
</protein>
<dbReference type="PANTHER" id="PTHR23149">
    <property type="entry name" value="G PATCH DOMAIN CONTAINING PROTEIN"/>
    <property type="match status" value="1"/>
</dbReference>
<feature type="domain" description="G-patch" evidence="7">
    <location>
        <begin position="1"/>
        <end position="47"/>
    </location>
</feature>
<evidence type="ECO:0000256" key="4">
    <source>
        <dbReference type="ARBA" id="ARBA00023242"/>
    </source>
</evidence>
<dbReference type="SMART" id="SM00443">
    <property type="entry name" value="G_patch"/>
    <property type="match status" value="1"/>
</dbReference>
<keyword evidence="4" id="KW-0539">Nucleus</keyword>
<keyword evidence="2" id="KW-0690">Ribosome biogenesis</keyword>
<dbReference type="Proteomes" id="UP001430953">
    <property type="component" value="Unassembled WGS sequence"/>
</dbReference>
<evidence type="ECO:0000256" key="6">
    <source>
        <dbReference type="ARBA" id="ARBA00041961"/>
    </source>
</evidence>
<dbReference type="PANTHER" id="PTHR23149:SF31">
    <property type="entry name" value="PROTEIN PXR1"/>
    <property type="match status" value="1"/>
</dbReference>
<reference evidence="8 9" key="1">
    <citation type="submission" date="2023-03" db="EMBL/GenBank/DDBJ databases">
        <title>High recombination rates correlate with genetic variation in Cardiocondyla obscurior ants.</title>
        <authorList>
            <person name="Errbii M."/>
        </authorList>
    </citation>
    <scope>NUCLEOTIDE SEQUENCE [LARGE SCALE GENOMIC DNA]</scope>
    <source>
        <strain evidence="8">Alpha-2009</strain>
        <tissue evidence="8">Whole body</tissue>
    </source>
</reference>
<dbReference type="EMBL" id="JADYXP020000016">
    <property type="protein sequence ID" value="KAL0108514.1"/>
    <property type="molecule type" value="Genomic_DNA"/>
</dbReference>
<evidence type="ECO:0000256" key="5">
    <source>
        <dbReference type="ARBA" id="ARBA00038007"/>
    </source>
</evidence>